<keyword evidence="3" id="KW-0472">Membrane</keyword>
<protein>
    <submittedName>
        <fullName evidence="5">J domain-containing protein</fullName>
    </submittedName>
</protein>
<organism evidence="5 6">
    <name type="scientific">Moraxella lacunata</name>
    <dbReference type="NCBI Taxonomy" id="477"/>
    <lineage>
        <taxon>Bacteria</taxon>
        <taxon>Pseudomonadati</taxon>
        <taxon>Pseudomonadota</taxon>
        <taxon>Gammaproteobacteria</taxon>
        <taxon>Moraxellales</taxon>
        <taxon>Moraxellaceae</taxon>
        <taxon>Moraxella</taxon>
    </lineage>
</organism>
<feature type="transmembrane region" description="Helical" evidence="3">
    <location>
        <begin position="599"/>
        <end position="618"/>
    </location>
</feature>
<accession>A0A1V4GUS3</accession>
<feature type="transmembrane region" description="Helical" evidence="3">
    <location>
        <begin position="543"/>
        <end position="562"/>
    </location>
</feature>
<comment type="caution">
    <text evidence="5">The sequence shown here is derived from an EMBL/GenBank/DDBJ whole genome shotgun (WGS) entry which is preliminary data.</text>
</comment>
<feature type="transmembrane region" description="Helical" evidence="3">
    <location>
        <begin position="437"/>
        <end position="460"/>
    </location>
</feature>
<proteinExistence type="predicted"/>
<feature type="transmembrane region" description="Helical" evidence="3">
    <location>
        <begin position="574"/>
        <end position="592"/>
    </location>
</feature>
<keyword evidence="1" id="KW-0143">Chaperone</keyword>
<keyword evidence="3" id="KW-1133">Transmembrane helix</keyword>
<dbReference type="Proteomes" id="UP000191025">
    <property type="component" value="Unassembled WGS sequence"/>
</dbReference>
<evidence type="ECO:0000313" key="6">
    <source>
        <dbReference type="Proteomes" id="UP000191025"/>
    </source>
</evidence>
<sequence>MTAWQILGIEPTDDESAIKKAYAKQLKHNKPDKNPDDFKALREAYETALATRYYYANDDDDDYQDDDWQDDSVSDGHADDECADDDKANHLDNNHDDTKDIAKPSQHGLIITSYTSAFDESLLDKSPLADDDEHSHDTPYDKTADDSHNSDDDWQDVDNSPHFSSLWYDIDNDDDVADKDQALLDVLYAQTDSLYTFALDERMDYEQALLDFLTWSNAEYPKSYRHAFGTFAWHEIIQSWQIERYPWSRLIDLQERYQYQAPPFSTYGKFHEFLMDNYPVLYNYYYSPKPRNRAVFLWHFIKKSFYPEYLLVLNHDLQKVNELLTRHANQEQENSNGNNLYHNILNHDKEYGLLNQCVNKGVFRPIYLAFAFGGVFLIGSIFSLIIAGDLSWLNRHVLPIALFVFAMMIFWQLRWHLFANPSEFSYQDYAYQPNAHFLRSLYISLPLIFGILSFSFYRVWKEHEVVIDGVTNITELYDKPSYFLAHLAGFGLWWSLMRANRYGNPFVIQAYWVAVFVFLILAVFYPSVVLLTQDLEFKDAIMAYTPLLWVIICLPIGIHLFAHNNKMHWLHPMANLSLQILVGVSMLFMFFAMIYALCLLLSLPLLGVIVAFGIFLFFKSFTYETEEE</sequence>
<feature type="compositionally biased region" description="Acidic residues" evidence="2">
    <location>
        <begin position="58"/>
        <end position="73"/>
    </location>
</feature>
<name>A0A1V4GUS3_MORLA</name>
<evidence type="ECO:0000256" key="2">
    <source>
        <dbReference type="SAM" id="MobiDB-lite"/>
    </source>
</evidence>
<feature type="transmembrane region" description="Helical" evidence="3">
    <location>
        <begin position="397"/>
        <end position="417"/>
    </location>
</feature>
<feature type="compositionally biased region" description="Basic and acidic residues" evidence="2">
    <location>
        <begin position="74"/>
        <end position="102"/>
    </location>
</feature>
<dbReference type="AlphaFoldDB" id="A0A1V4GUS3"/>
<evidence type="ECO:0000256" key="3">
    <source>
        <dbReference type="SAM" id="Phobius"/>
    </source>
</evidence>
<evidence type="ECO:0000259" key="4">
    <source>
        <dbReference type="PROSITE" id="PS50076"/>
    </source>
</evidence>
<dbReference type="EMBL" id="MXAN01000053">
    <property type="protein sequence ID" value="OPH36081.1"/>
    <property type="molecule type" value="Genomic_DNA"/>
</dbReference>
<feature type="transmembrane region" description="Helical" evidence="3">
    <location>
        <begin position="509"/>
        <end position="531"/>
    </location>
</feature>
<gene>
    <name evidence="5" type="ORF">B5J94_07990</name>
</gene>
<dbReference type="CDD" id="cd06257">
    <property type="entry name" value="DnaJ"/>
    <property type="match status" value="1"/>
</dbReference>
<dbReference type="PROSITE" id="PS50076">
    <property type="entry name" value="DNAJ_2"/>
    <property type="match status" value="1"/>
</dbReference>
<dbReference type="Pfam" id="PF00226">
    <property type="entry name" value="DnaJ"/>
    <property type="match status" value="1"/>
</dbReference>
<feature type="transmembrane region" description="Helical" evidence="3">
    <location>
        <begin position="366"/>
        <end position="385"/>
    </location>
</feature>
<reference evidence="6" key="1">
    <citation type="submission" date="2017-03" db="EMBL/GenBank/DDBJ databases">
        <title>Draft genome sequence of Moraxella equi CCUG 4950T type strain.</title>
        <authorList>
            <person name="Salva-Serra F."/>
            <person name="Engstrom-Jakobsson H."/>
            <person name="Thorell K."/>
            <person name="Jaen-Luchoro D."/>
            <person name="Gonzales-Siles L."/>
            <person name="Karlsson R."/>
            <person name="Yazdan S."/>
            <person name="Boulund F."/>
            <person name="Johnning A."/>
            <person name="Engstrand L."/>
            <person name="Kristiansson E."/>
            <person name="Moore E."/>
        </authorList>
    </citation>
    <scope>NUCLEOTIDE SEQUENCE [LARGE SCALE GENOMIC DNA]</scope>
    <source>
        <strain evidence="6">CCUG 4441</strain>
    </source>
</reference>
<dbReference type="RefSeq" id="WP_062499301.1">
    <property type="nucleotide sequence ID" value="NZ_MXAN01000053.1"/>
</dbReference>
<dbReference type="Gene3D" id="1.10.287.110">
    <property type="entry name" value="DnaJ domain"/>
    <property type="match status" value="1"/>
</dbReference>
<feature type="region of interest" description="Disordered" evidence="2">
    <location>
        <begin position="126"/>
        <end position="155"/>
    </location>
</feature>
<evidence type="ECO:0000256" key="1">
    <source>
        <dbReference type="ARBA" id="ARBA00023186"/>
    </source>
</evidence>
<dbReference type="SUPFAM" id="SSF46565">
    <property type="entry name" value="Chaperone J-domain"/>
    <property type="match status" value="1"/>
</dbReference>
<dbReference type="InterPro" id="IPR001623">
    <property type="entry name" value="DnaJ_domain"/>
</dbReference>
<feature type="compositionally biased region" description="Basic and acidic residues" evidence="2">
    <location>
        <begin position="133"/>
        <end position="151"/>
    </location>
</feature>
<keyword evidence="3" id="KW-0812">Transmembrane</keyword>
<dbReference type="SMART" id="SM00271">
    <property type="entry name" value="DnaJ"/>
    <property type="match status" value="1"/>
</dbReference>
<dbReference type="InterPro" id="IPR036869">
    <property type="entry name" value="J_dom_sf"/>
</dbReference>
<evidence type="ECO:0000313" key="5">
    <source>
        <dbReference type="EMBL" id="OPH36081.1"/>
    </source>
</evidence>
<feature type="region of interest" description="Disordered" evidence="2">
    <location>
        <begin position="58"/>
        <end position="104"/>
    </location>
</feature>
<feature type="domain" description="J" evidence="4">
    <location>
        <begin position="2"/>
        <end position="64"/>
    </location>
</feature>